<dbReference type="RefSeq" id="WP_074632439.1">
    <property type="nucleotide sequence ID" value="NZ_FNKY01000001.1"/>
</dbReference>
<name>A0ABY0TG11_9PROT</name>
<proteinExistence type="predicted"/>
<keyword evidence="3" id="KW-1185">Reference proteome</keyword>
<feature type="chain" id="PRO_5045424331" description="Secreted protein" evidence="1">
    <location>
        <begin position="26"/>
        <end position="219"/>
    </location>
</feature>
<keyword evidence="1" id="KW-0732">Signal</keyword>
<comment type="caution">
    <text evidence="2">The sequence shown here is derived from an EMBL/GenBank/DDBJ whole genome shotgun (WGS) entry which is preliminary data.</text>
</comment>
<evidence type="ECO:0000256" key="1">
    <source>
        <dbReference type="SAM" id="SignalP"/>
    </source>
</evidence>
<sequence>MQTMHKTILVLMLTGFVVLTPTAYAKNEKHAQPALTSLQGKAVRYLINPFGEVDGVFLDNGTLVRMPPHMSGDVAELVKPGDPVALQGTLEGKSSFNAYSITNTASDQTLVRRKPAWNGKVMPKELRVAELKEISAHGNIERIITDKQGEPRIILLADGTNVRLPKDTAKDAFSLINTGAPFAAKGSGTETRYGRSLEASTIGTSPASLKPLSVLRASH</sequence>
<evidence type="ECO:0000313" key="2">
    <source>
        <dbReference type="EMBL" id="SDQ77366.1"/>
    </source>
</evidence>
<gene>
    <name evidence="2" type="ORF">SAMN05216402_2230</name>
</gene>
<organism evidence="2 3">
    <name type="scientific">Nitrosospira multiformis</name>
    <dbReference type="NCBI Taxonomy" id="1231"/>
    <lineage>
        <taxon>Bacteria</taxon>
        <taxon>Pseudomonadati</taxon>
        <taxon>Pseudomonadota</taxon>
        <taxon>Betaproteobacteria</taxon>
        <taxon>Nitrosomonadales</taxon>
        <taxon>Nitrosomonadaceae</taxon>
        <taxon>Nitrosospira</taxon>
    </lineage>
</organism>
<protein>
    <recommendedName>
        <fullName evidence="4">Secreted protein</fullName>
    </recommendedName>
</protein>
<feature type="signal peptide" evidence="1">
    <location>
        <begin position="1"/>
        <end position="25"/>
    </location>
</feature>
<accession>A0ABY0TG11</accession>
<evidence type="ECO:0000313" key="3">
    <source>
        <dbReference type="Proteomes" id="UP000183471"/>
    </source>
</evidence>
<reference evidence="2 3" key="1">
    <citation type="submission" date="2016-10" db="EMBL/GenBank/DDBJ databases">
        <authorList>
            <person name="Varghese N."/>
            <person name="Submissions S."/>
        </authorList>
    </citation>
    <scope>NUCLEOTIDE SEQUENCE [LARGE SCALE GENOMIC DNA]</scope>
    <source>
        <strain evidence="2 3">Nl1</strain>
    </source>
</reference>
<evidence type="ECO:0008006" key="4">
    <source>
        <dbReference type="Google" id="ProtNLM"/>
    </source>
</evidence>
<dbReference type="Proteomes" id="UP000183471">
    <property type="component" value="Unassembled WGS sequence"/>
</dbReference>
<dbReference type="EMBL" id="FNKY01000001">
    <property type="protein sequence ID" value="SDQ77366.1"/>
    <property type="molecule type" value="Genomic_DNA"/>
</dbReference>